<dbReference type="InterPro" id="IPR023393">
    <property type="entry name" value="START-like_dom_sf"/>
</dbReference>
<name>A0ABQ6N0V3_9STRA</name>
<dbReference type="PROSITE" id="PS50848">
    <property type="entry name" value="START"/>
    <property type="match status" value="1"/>
</dbReference>
<evidence type="ECO:0000259" key="2">
    <source>
        <dbReference type="PROSITE" id="PS50848"/>
    </source>
</evidence>
<dbReference type="Gene3D" id="3.30.530.20">
    <property type="match status" value="1"/>
</dbReference>
<dbReference type="InterPro" id="IPR002913">
    <property type="entry name" value="START_lipid-bd_dom"/>
</dbReference>
<feature type="domain" description="START" evidence="2">
    <location>
        <begin position="1"/>
        <end position="186"/>
    </location>
</feature>
<keyword evidence="4" id="KW-1185">Reference proteome</keyword>
<feature type="non-terminal residue" evidence="3">
    <location>
        <position position="801"/>
    </location>
</feature>
<keyword evidence="1" id="KW-0812">Transmembrane</keyword>
<keyword evidence="1" id="KW-1133">Transmembrane helix</keyword>
<proteinExistence type="predicted"/>
<dbReference type="Pfam" id="PF01852">
    <property type="entry name" value="START"/>
    <property type="match status" value="1"/>
</dbReference>
<feature type="transmembrane region" description="Helical" evidence="1">
    <location>
        <begin position="576"/>
        <end position="594"/>
    </location>
</feature>
<feature type="transmembrane region" description="Helical" evidence="1">
    <location>
        <begin position="547"/>
        <end position="570"/>
    </location>
</feature>
<evidence type="ECO:0000256" key="1">
    <source>
        <dbReference type="SAM" id="Phobius"/>
    </source>
</evidence>
<dbReference type="EMBL" id="BRYB01004823">
    <property type="protein sequence ID" value="GMI37480.1"/>
    <property type="molecule type" value="Genomic_DNA"/>
</dbReference>
<feature type="transmembrane region" description="Helical" evidence="1">
    <location>
        <begin position="641"/>
        <end position="662"/>
    </location>
</feature>
<keyword evidence="1" id="KW-0472">Membrane</keyword>
<organism evidence="3 4">
    <name type="scientific">Tetraparma gracilis</name>
    <dbReference type="NCBI Taxonomy" id="2962635"/>
    <lineage>
        <taxon>Eukaryota</taxon>
        <taxon>Sar</taxon>
        <taxon>Stramenopiles</taxon>
        <taxon>Ochrophyta</taxon>
        <taxon>Bolidophyceae</taxon>
        <taxon>Parmales</taxon>
        <taxon>Triparmaceae</taxon>
        <taxon>Tetraparma</taxon>
    </lineage>
</organism>
<reference evidence="3 4" key="1">
    <citation type="journal article" date="2023" name="Commun. Biol.">
        <title>Genome analysis of Parmales, the sister group of diatoms, reveals the evolutionary specialization of diatoms from phago-mixotrophs to photoautotrophs.</title>
        <authorList>
            <person name="Ban H."/>
            <person name="Sato S."/>
            <person name="Yoshikawa S."/>
            <person name="Yamada K."/>
            <person name="Nakamura Y."/>
            <person name="Ichinomiya M."/>
            <person name="Sato N."/>
            <person name="Blanc-Mathieu R."/>
            <person name="Endo H."/>
            <person name="Kuwata A."/>
            <person name="Ogata H."/>
        </authorList>
    </citation>
    <scope>NUCLEOTIDE SEQUENCE [LARGE SCALE GENOMIC DNA]</scope>
</reference>
<dbReference type="Proteomes" id="UP001165060">
    <property type="component" value="Unassembled WGS sequence"/>
</dbReference>
<sequence length="801" mass="88742">MTPGFVADLVEAIRKNKAWKKEFLGREEELLCAAASMMLGQKERADGGRLSISAAAAHTTPFASDVVSMTSSVERYQLPQTISPEERALLDKGHQNDHSVVYKMHIPTPYPLEDRDWVGITLWEQMENGNYFVVQMSTMHPEFPPADGVVQMDTTRAFVIRQVGPRCSSVEIVAHTDMSGAIPSWVNTHFTVPIMKSTPISIKQYFAFVRPAADFDEGDGVELGRLLFYRLSKARKNADELREELNTFIERTTVLRECASKYRFLDELLFHIIRNRQRAGAVQANFAVDTGLAFITSNEAGRIGKSLAMMLMTNTTSGVAAEEYIFKYPALEELAAELRWFKPMLGAIAEQLMSNVLYGVKARAALGAVVSTSDMVSDSVIIADYFRTDRTSFAHALLAMIGTNMLCQLAITSVQTYGLKEGRAKKIALEAAATLTCTKPGLDAWRVASGAEQLPGTVFSPLQEMSYAKAAEVATESVPGLVLQLVAVLTSPAKDRSMLALVSIGISAASTGLAGTSIWYDLDTDPGQRKRNPRWYGMVPDQGRGKAYVAAFVMCSLQALTRGVAMALLAVTNSGWMRAFVAADFGLFFVYKLARRDFLTYMALPFWPSVGASLGSRIVEKFVTDFTASPAFALPAFFGGAYWLSNLVFAHVFMMMAVYLYVKFCDESEGDNKIDAATLWKCAAALTTTWALVFGFFARRIVVPRYRHLLYSTVGGREYCQDRFLKGATDEAKMLVFRTNRLLWEPEIGAEVKTWTLETWARFEGEAWFDAKVKARVPDEYIPAAALQQLGGLRRKRRGSA</sequence>
<gene>
    <name evidence="3" type="ORF">TeGR_g5057</name>
</gene>
<dbReference type="SUPFAM" id="SSF55961">
    <property type="entry name" value="Bet v1-like"/>
    <property type="match status" value="1"/>
</dbReference>
<feature type="transmembrane region" description="Helical" evidence="1">
    <location>
        <begin position="498"/>
        <end position="522"/>
    </location>
</feature>
<evidence type="ECO:0000313" key="4">
    <source>
        <dbReference type="Proteomes" id="UP001165060"/>
    </source>
</evidence>
<comment type="caution">
    <text evidence="3">The sequence shown here is derived from an EMBL/GenBank/DDBJ whole genome shotgun (WGS) entry which is preliminary data.</text>
</comment>
<protein>
    <recommendedName>
        <fullName evidence="2">START domain-containing protein</fullName>
    </recommendedName>
</protein>
<feature type="transmembrane region" description="Helical" evidence="1">
    <location>
        <begin position="677"/>
        <end position="698"/>
    </location>
</feature>
<evidence type="ECO:0000313" key="3">
    <source>
        <dbReference type="EMBL" id="GMI37480.1"/>
    </source>
</evidence>
<accession>A0ABQ6N0V3</accession>